<organism evidence="2 10">
    <name type="scientific">Phytophthora fragariae</name>
    <dbReference type="NCBI Taxonomy" id="53985"/>
    <lineage>
        <taxon>Eukaryota</taxon>
        <taxon>Sar</taxon>
        <taxon>Stramenopiles</taxon>
        <taxon>Oomycota</taxon>
        <taxon>Peronosporomycetes</taxon>
        <taxon>Peronosporales</taxon>
        <taxon>Peronosporaceae</taxon>
        <taxon>Phytophthora</taxon>
    </lineage>
</organism>
<proteinExistence type="predicted"/>
<evidence type="ECO:0000313" key="2">
    <source>
        <dbReference type="EMBL" id="KAE8932138.1"/>
    </source>
</evidence>
<dbReference type="Proteomes" id="UP000488956">
    <property type="component" value="Unassembled WGS sequence"/>
</dbReference>
<reference evidence="10 11" key="1">
    <citation type="submission" date="2018-08" db="EMBL/GenBank/DDBJ databases">
        <title>Genomic investigation of the strawberry pathogen Phytophthora fragariae indicates pathogenicity is determined by transcriptional variation in three key races.</title>
        <authorList>
            <person name="Adams T.M."/>
            <person name="Armitage A.D."/>
            <person name="Sobczyk M.K."/>
            <person name="Bates H.J."/>
            <person name="Dunwell J.M."/>
            <person name="Nellist C.F."/>
            <person name="Harrison R.J."/>
        </authorList>
    </citation>
    <scope>NUCLEOTIDE SEQUENCE [LARGE SCALE GENOMIC DNA]</scope>
    <source>
        <strain evidence="9 12">A4</strain>
        <strain evidence="8 13">BC-1</strain>
        <strain evidence="7 16">BC-23</strain>
        <strain evidence="6 11">NOV-27</strain>
        <strain evidence="5 14">NOV-5</strain>
        <strain evidence="3 15">NOV-71</strain>
        <strain evidence="2 10">NOV-9</strain>
        <strain evidence="4 17">ONT-3</strain>
    </source>
</reference>
<evidence type="ECO:0000313" key="11">
    <source>
        <dbReference type="Proteomes" id="UP000433483"/>
    </source>
</evidence>
<evidence type="ECO:0000256" key="1">
    <source>
        <dbReference type="SAM" id="MobiDB-lite"/>
    </source>
</evidence>
<dbReference type="Proteomes" id="UP000437068">
    <property type="component" value="Unassembled WGS sequence"/>
</dbReference>
<evidence type="ECO:0000313" key="17">
    <source>
        <dbReference type="Proteomes" id="UP000488956"/>
    </source>
</evidence>
<comment type="caution">
    <text evidence="2">The sequence shown here is derived from an EMBL/GenBank/DDBJ whole genome shotgun (WGS) entry which is preliminary data.</text>
</comment>
<dbReference type="EMBL" id="QXGC01001035">
    <property type="protein sequence ID" value="KAE9213119.1"/>
    <property type="molecule type" value="Genomic_DNA"/>
</dbReference>
<dbReference type="EMBL" id="QXFX01001071">
    <property type="protein sequence ID" value="KAE9097351.1"/>
    <property type="molecule type" value="Genomic_DNA"/>
</dbReference>
<evidence type="ECO:0000313" key="5">
    <source>
        <dbReference type="EMBL" id="KAE9131567.1"/>
    </source>
</evidence>
<evidence type="ECO:0000313" key="3">
    <source>
        <dbReference type="EMBL" id="KAE9097278.1"/>
    </source>
</evidence>
<evidence type="ECO:0000313" key="6">
    <source>
        <dbReference type="EMBL" id="KAE9197756.1"/>
    </source>
</evidence>
<dbReference type="EMBL" id="QXGB01001069">
    <property type="protein sequence ID" value="KAE9197756.1"/>
    <property type="molecule type" value="Genomic_DNA"/>
</dbReference>
<dbReference type="Proteomes" id="UP000476176">
    <property type="component" value="Unassembled WGS sequence"/>
</dbReference>
<dbReference type="EMBL" id="QXGE01001044">
    <property type="protein sequence ID" value="KAE9298773.1"/>
    <property type="molecule type" value="Genomic_DNA"/>
</dbReference>
<dbReference type="Proteomes" id="UP000429523">
    <property type="component" value="Unassembled WGS sequence"/>
</dbReference>
<sequence>MIEIPLTKVESMGDDPSSPATAALKRSASPALHAQVVRAFHIGETILKNSLPDDGTKRNRRP</sequence>
<accession>A0A6A3EQ36</accession>
<evidence type="ECO:0000313" key="7">
    <source>
        <dbReference type="EMBL" id="KAE9213119.1"/>
    </source>
</evidence>
<dbReference type="AlphaFoldDB" id="A0A6A3EQ36"/>
<dbReference type="Proteomes" id="UP000440732">
    <property type="component" value="Unassembled WGS sequence"/>
</dbReference>
<dbReference type="EMBL" id="QXGF01001153">
    <property type="protein sequence ID" value="KAE8932138.1"/>
    <property type="molecule type" value="Genomic_DNA"/>
</dbReference>
<evidence type="ECO:0000313" key="15">
    <source>
        <dbReference type="Proteomes" id="UP000441208"/>
    </source>
</evidence>
<dbReference type="Proteomes" id="UP000441208">
    <property type="component" value="Unassembled WGS sequence"/>
</dbReference>
<evidence type="ECO:0000313" key="9">
    <source>
        <dbReference type="EMBL" id="KAE9298773.1"/>
    </source>
</evidence>
<dbReference type="Proteomes" id="UP000433483">
    <property type="component" value="Unassembled WGS sequence"/>
</dbReference>
<evidence type="ECO:0000313" key="14">
    <source>
        <dbReference type="Proteomes" id="UP000440732"/>
    </source>
</evidence>
<dbReference type="EMBL" id="QXFZ01001087">
    <property type="protein sequence ID" value="KAE9097278.1"/>
    <property type="molecule type" value="Genomic_DNA"/>
</dbReference>
<evidence type="ECO:0000313" key="8">
    <source>
        <dbReference type="EMBL" id="KAE9213785.1"/>
    </source>
</evidence>
<protein>
    <submittedName>
        <fullName evidence="2">Uncharacterized protein</fullName>
    </submittedName>
</protein>
<evidence type="ECO:0000313" key="16">
    <source>
        <dbReference type="Proteomes" id="UP000476176"/>
    </source>
</evidence>
<evidence type="ECO:0000313" key="13">
    <source>
        <dbReference type="Proteomes" id="UP000440367"/>
    </source>
</evidence>
<evidence type="ECO:0000313" key="12">
    <source>
        <dbReference type="Proteomes" id="UP000437068"/>
    </source>
</evidence>
<gene>
    <name evidence="9" type="ORF">PF001_g15776</name>
    <name evidence="8" type="ORF">PF002_g17858</name>
    <name evidence="7" type="ORF">PF004_g15437</name>
    <name evidence="6" type="ORF">PF005_g16391</name>
    <name evidence="5" type="ORF">PF006_g15479</name>
    <name evidence="3" type="ORF">PF007_g16681</name>
    <name evidence="2" type="ORF">PF009_g17821</name>
    <name evidence="4" type="ORF">PF010_g15993</name>
</gene>
<feature type="region of interest" description="Disordered" evidence="1">
    <location>
        <begin position="1"/>
        <end position="26"/>
    </location>
</feature>
<evidence type="ECO:0000313" key="10">
    <source>
        <dbReference type="Proteomes" id="UP000429523"/>
    </source>
</evidence>
<dbReference type="EMBL" id="QXGA01001024">
    <property type="protein sequence ID" value="KAE9131567.1"/>
    <property type="molecule type" value="Genomic_DNA"/>
</dbReference>
<name>A0A6A3EQ36_9STRA</name>
<keyword evidence="11" id="KW-1185">Reference proteome</keyword>
<dbReference type="EMBL" id="QXGD01001135">
    <property type="protein sequence ID" value="KAE9213785.1"/>
    <property type="molecule type" value="Genomic_DNA"/>
</dbReference>
<dbReference type="Proteomes" id="UP000440367">
    <property type="component" value="Unassembled WGS sequence"/>
</dbReference>
<evidence type="ECO:0000313" key="4">
    <source>
        <dbReference type="EMBL" id="KAE9097351.1"/>
    </source>
</evidence>